<organism evidence="5 6">
    <name type="scientific">Candidatus Phytoplasma solani</name>
    <dbReference type="NCBI Taxonomy" id="69896"/>
    <lineage>
        <taxon>Bacteria</taxon>
        <taxon>Bacillati</taxon>
        <taxon>Mycoplasmatota</taxon>
        <taxon>Mollicutes</taxon>
        <taxon>Acholeplasmatales</taxon>
        <taxon>Acholeplasmataceae</taxon>
        <taxon>Candidatus Phytoplasma</taxon>
        <taxon>16SrXII (Stolbur group)</taxon>
    </lineage>
</organism>
<evidence type="ECO:0000313" key="5">
    <source>
        <dbReference type="EMBL" id="RMI88738.1"/>
    </source>
</evidence>
<proteinExistence type="predicted"/>
<dbReference type="EMBL" id="MPBG01000004">
    <property type="protein sequence ID" value="RMI88738.1"/>
    <property type="molecule type" value="Genomic_DNA"/>
</dbReference>
<evidence type="ECO:0000256" key="2">
    <source>
        <dbReference type="ARBA" id="ARBA00023315"/>
    </source>
</evidence>
<dbReference type="CDD" id="cd07989">
    <property type="entry name" value="LPLAT_AGPAT-like"/>
    <property type="match status" value="1"/>
</dbReference>
<evidence type="ECO:0000256" key="1">
    <source>
        <dbReference type="ARBA" id="ARBA00022679"/>
    </source>
</evidence>
<evidence type="ECO:0000259" key="4">
    <source>
        <dbReference type="SMART" id="SM00563"/>
    </source>
</evidence>
<keyword evidence="2 5" id="KW-0012">Acyltransferase</keyword>
<dbReference type="RefSeq" id="WP_122225461.1">
    <property type="nucleotide sequence ID" value="NZ_CP103786.1"/>
</dbReference>
<feature type="domain" description="Phospholipid/glycerol acyltransferase" evidence="4">
    <location>
        <begin position="95"/>
        <end position="215"/>
    </location>
</feature>
<keyword evidence="3" id="KW-0812">Transmembrane</keyword>
<dbReference type="GO" id="GO:0006654">
    <property type="term" value="P:phosphatidic acid biosynthetic process"/>
    <property type="evidence" value="ECO:0007669"/>
    <property type="project" value="TreeGrafter"/>
</dbReference>
<dbReference type="STRING" id="69896.S284_03460"/>
<name>A0A421NXM4_9MOLU</name>
<keyword evidence="1 5" id="KW-0808">Transferase</keyword>
<dbReference type="Proteomes" id="UP000283896">
    <property type="component" value="Unassembled WGS sequence"/>
</dbReference>
<dbReference type="GO" id="GO:0003841">
    <property type="term" value="F:1-acylglycerol-3-phosphate O-acyltransferase activity"/>
    <property type="evidence" value="ECO:0007669"/>
    <property type="project" value="TreeGrafter"/>
</dbReference>
<gene>
    <name evidence="5" type="primary">plsC</name>
    <name evidence="5" type="ORF">PSSA1_v1c3360</name>
</gene>
<feature type="transmembrane region" description="Helical" evidence="3">
    <location>
        <begin position="28"/>
        <end position="55"/>
    </location>
</feature>
<keyword evidence="6" id="KW-1185">Reference proteome</keyword>
<dbReference type="PANTHER" id="PTHR10434:SF11">
    <property type="entry name" value="1-ACYL-SN-GLYCEROL-3-PHOSPHATE ACYLTRANSFERASE"/>
    <property type="match status" value="1"/>
</dbReference>
<reference evidence="6" key="1">
    <citation type="submission" date="2016-11" db="EMBL/GenBank/DDBJ databases">
        <title>Genome sequence of Candidatus Phytoplasma solani strain SA-1.</title>
        <authorList>
            <person name="Haryono M."/>
            <person name="Samarzija I."/>
            <person name="Seruga Music M."/>
            <person name="Hogenhout S."/>
            <person name="Kuo C.-H."/>
        </authorList>
    </citation>
    <scope>NUCLEOTIDE SEQUENCE [LARGE SCALE GENOMIC DNA]</scope>
    <source>
        <strain evidence="6">SA-1</strain>
    </source>
</reference>
<dbReference type="PANTHER" id="PTHR10434">
    <property type="entry name" value="1-ACYL-SN-GLYCEROL-3-PHOSPHATE ACYLTRANSFERASE"/>
    <property type="match status" value="1"/>
</dbReference>
<keyword evidence="3" id="KW-1133">Transmembrane helix</keyword>
<protein>
    <submittedName>
        <fullName evidence="5">1-acyl-sn-glycerol-3-phosphate acyltransferase</fullName>
    </submittedName>
</protein>
<dbReference type="InterPro" id="IPR002123">
    <property type="entry name" value="Plipid/glycerol_acylTrfase"/>
</dbReference>
<evidence type="ECO:0000313" key="6">
    <source>
        <dbReference type="Proteomes" id="UP000283896"/>
    </source>
</evidence>
<evidence type="ECO:0000256" key="3">
    <source>
        <dbReference type="SAM" id="Phobius"/>
    </source>
</evidence>
<comment type="caution">
    <text evidence="5">The sequence shown here is derived from an EMBL/GenBank/DDBJ whole genome shotgun (WGS) entry which is preliminary data.</text>
</comment>
<dbReference type="Pfam" id="PF01553">
    <property type="entry name" value="Acyltransferase"/>
    <property type="match status" value="1"/>
</dbReference>
<dbReference type="SMART" id="SM00563">
    <property type="entry name" value="PlsC"/>
    <property type="match status" value="1"/>
</dbReference>
<dbReference type="AlphaFoldDB" id="A0A421NXM4"/>
<sequence length="263" mass="30233">MFTFIFIATFLLSTFMLCHIMSFWFFPIALFFALFLTFITLFLVLLLCLAIMSFLPSNHKFKGFVAQSLALLVKRFLRIKITVTNPHLLPLSKNIVIYANHKSYTDPFIIASVIPRTIAFSPKDKFRSFCGSHFFLQLAFYAFDYMVISRDNIRKTALSLIKAIPKVKAGLAMVVFPEGGIKDRNDEATVPLLEGSFKIAFKTQADIIPLTIKGSSRIKNYYWWQKKTVEVIIHQPLKYKNYHNQTMSQIALTVQKQINSSFA</sequence>
<dbReference type="OrthoDB" id="9803035at2"/>
<dbReference type="SUPFAM" id="SSF69593">
    <property type="entry name" value="Glycerol-3-phosphate (1)-acyltransferase"/>
    <property type="match status" value="1"/>
</dbReference>
<keyword evidence="3" id="KW-0472">Membrane</keyword>
<accession>A0A421NXM4</accession>